<name>A0A1I6Y082_9ENTR</name>
<gene>
    <name evidence="2" type="ORF">SAMN05192562_101273</name>
</gene>
<feature type="region of interest" description="Disordered" evidence="1">
    <location>
        <begin position="1"/>
        <end position="29"/>
    </location>
</feature>
<feature type="compositionally biased region" description="Low complexity" evidence="1">
    <location>
        <begin position="11"/>
        <end position="29"/>
    </location>
</feature>
<dbReference type="AlphaFoldDB" id="A0A1I6Y082"/>
<reference evidence="3" key="1">
    <citation type="submission" date="2016-10" db="EMBL/GenBank/DDBJ databases">
        <authorList>
            <person name="Varghese N."/>
            <person name="Submissions S."/>
        </authorList>
    </citation>
    <scope>NUCLEOTIDE SEQUENCE [LARGE SCALE GENOMIC DNA]</scope>
    <source>
        <strain evidence="3">Ah-143</strain>
    </source>
</reference>
<evidence type="ECO:0000313" key="3">
    <source>
        <dbReference type="Proteomes" id="UP000199187"/>
    </source>
</evidence>
<proteinExistence type="predicted"/>
<dbReference type="Proteomes" id="UP000199187">
    <property type="component" value="Unassembled WGS sequence"/>
</dbReference>
<dbReference type="RefSeq" id="WP_139234369.1">
    <property type="nucleotide sequence ID" value="NZ_CP045300.1"/>
</dbReference>
<dbReference type="EMBL" id="FPAU01000001">
    <property type="protein sequence ID" value="SFT43732.1"/>
    <property type="molecule type" value="Genomic_DNA"/>
</dbReference>
<evidence type="ECO:0000256" key="1">
    <source>
        <dbReference type="SAM" id="MobiDB-lite"/>
    </source>
</evidence>
<protein>
    <submittedName>
        <fullName evidence="2">Uncharacterized protein</fullName>
    </submittedName>
</protein>
<evidence type="ECO:0000313" key="2">
    <source>
        <dbReference type="EMBL" id="SFT43732.1"/>
    </source>
</evidence>
<organism evidence="2 3">
    <name type="scientific">Kosakonia arachidis</name>
    <dbReference type="NCBI Taxonomy" id="551989"/>
    <lineage>
        <taxon>Bacteria</taxon>
        <taxon>Pseudomonadati</taxon>
        <taxon>Pseudomonadota</taxon>
        <taxon>Gammaproteobacteria</taxon>
        <taxon>Enterobacterales</taxon>
        <taxon>Enterobacteriaceae</taxon>
        <taxon>Kosakonia</taxon>
    </lineage>
</organism>
<keyword evidence="3" id="KW-1185">Reference proteome</keyword>
<accession>A0A1I6Y082</accession>
<dbReference type="OrthoDB" id="1921264at2"/>
<sequence>MLNSLTAAPVNNPALTGTPTAPTAPAGTNTNQLATTAFVFNGYQQKSTQLTEFANVSLPNLTFPFRNGSAALQAGALSTLSLNFLSKSTVADMLALLTAAPIDNPTFTGDPKAPTPAAGDNDTSIATTAFVFNGYQPKSTQLTEFSALSLPNFTFPFRNGSGVLQGGTLSALSLTLLSKSTTADMRTVLALGSASQRDVGSSSGQIPDMGYFTSSKSLTGYQVLPGGVIL</sequence>